<feature type="binding site" evidence="4">
    <location>
        <begin position="66"/>
        <end position="70"/>
    </location>
    <ligand>
        <name>D-ribulose 5-phosphate</name>
        <dbReference type="ChEBI" id="CHEBI:58121"/>
    </ligand>
</feature>
<feature type="binding site" evidence="4">
    <location>
        <position position="109"/>
    </location>
    <ligand>
        <name>D-ribulose 5-phosphate</name>
        <dbReference type="ChEBI" id="CHEBI:58121"/>
    </ligand>
</feature>
<evidence type="ECO:0000256" key="3">
    <source>
        <dbReference type="PIRSR" id="PIRSR005384-1"/>
    </source>
</evidence>
<dbReference type="PANTHER" id="PTHR30345:SF0">
    <property type="entry name" value="DNA DAMAGE-REPAIR_TOLERATION PROTEIN DRT102"/>
    <property type="match status" value="1"/>
</dbReference>
<name>A0A7G9L8T1_9FLAO</name>
<proteinExistence type="inferred from homology"/>
<dbReference type="InterPro" id="IPR004785">
    <property type="entry name" value="RpiB"/>
</dbReference>
<sequence length="144" mass="15652">MTIAIGNDHAGTEYKFEIIKHLEEKGYKVLNFGTDSNGSMDYPDAIHPTADAVESGKAELGIILCGSGNGAQMTANKHQGIRAALCWNKELVELTRQHNNANVLTIPARFVSLQQAISFVDVFLSTEFEGGRHATRVDKISCAC</sequence>
<evidence type="ECO:0000256" key="4">
    <source>
        <dbReference type="PIRSR" id="PIRSR005384-2"/>
    </source>
</evidence>
<dbReference type="KEGG" id="ppec:H9W90_12635"/>
<dbReference type="PANTHER" id="PTHR30345">
    <property type="entry name" value="RIBOSE-5-PHOSPHATE ISOMERASE B"/>
    <property type="match status" value="1"/>
</dbReference>
<accession>A0A7G9L8T1</accession>
<dbReference type="NCBIfam" id="TIGR01120">
    <property type="entry name" value="rpiB"/>
    <property type="match status" value="1"/>
</dbReference>
<keyword evidence="2 5" id="KW-0413">Isomerase</keyword>
<dbReference type="Proteomes" id="UP000515808">
    <property type="component" value="Chromosome"/>
</dbReference>
<protein>
    <submittedName>
        <fullName evidence="5">Ribose 5-phosphate isomerase B</fullName>
        <ecNumber evidence="5">5.3.1.6</ecNumber>
    </submittedName>
</protein>
<dbReference type="RefSeq" id="WP_187481946.1">
    <property type="nucleotide sequence ID" value="NZ_CP060695.1"/>
</dbReference>
<dbReference type="Pfam" id="PF02502">
    <property type="entry name" value="LacAB_rpiB"/>
    <property type="match status" value="1"/>
</dbReference>
<evidence type="ECO:0000256" key="2">
    <source>
        <dbReference type="ARBA" id="ARBA00023235"/>
    </source>
</evidence>
<organism evidence="5 6">
    <name type="scientific">Polaribacter pectinis</name>
    <dbReference type="NCBI Taxonomy" id="2738844"/>
    <lineage>
        <taxon>Bacteria</taxon>
        <taxon>Pseudomonadati</taxon>
        <taxon>Bacteroidota</taxon>
        <taxon>Flavobacteriia</taxon>
        <taxon>Flavobacteriales</taxon>
        <taxon>Flavobacteriaceae</taxon>
    </lineage>
</organism>
<dbReference type="EMBL" id="CP060695">
    <property type="protein sequence ID" value="QNM85030.1"/>
    <property type="molecule type" value="Genomic_DNA"/>
</dbReference>
<dbReference type="GO" id="GO:0004751">
    <property type="term" value="F:ribose-5-phosphate isomerase activity"/>
    <property type="evidence" value="ECO:0007669"/>
    <property type="project" value="UniProtKB-EC"/>
</dbReference>
<dbReference type="NCBIfam" id="TIGR00689">
    <property type="entry name" value="rpiB_lacA_lacB"/>
    <property type="match status" value="1"/>
</dbReference>
<feature type="binding site" evidence="4">
    <location>
        <begin position="8"/>
        <end position="9"/>
    </location>
    <ligand>
        <name>D-ribulose 5-phosphate</name>
        <dbReference type="ChEBI" id="CHEBI:58121"/>
    </ligand>
</feature>
<feature type="active site" description="Proton donor" evidence="3">
    <location>
        <position position="98"/>
    </location>
</feature>
<dbReference type="SUPFAM" id="SSF89623">
    <property type="entry name" value="Ribose/Galactose isomerase RpiB/AlsB"/>
    <property type="match status" value="1"/>
</dbReference>
<gene>
    <name evidence="5" type="primary">rpiB</name>
    <name evidence="5" type="ORF">H9W90_12635</name>
</gene>
<dbReference type="GO" id="GO:0019316">
    <property type="term" value="P:D-allose catabolic process"/>
    <property type="evidence" value="ECO:0007669"/>
    <property type="project" value="TreeGrafter"/>
</dbReference>
<evidence type="ECO:0000313" key="6">
    <source>
        <dbReference type="Proteomes" id="UP000515808"/>
    </source>
</evidence>
<dbReference type="AlphaFoldDB" id="A0A7G9L8T1"/>
<feature type="binding site" evidence="4">
    <location>
        <position position="132"/>
    </location>
    <ligand>
        <name>D-ribulose 5-phosphate</name>
        <dbReference type="ChEBI" id="CHEBI:58121"/>
    </ligand>
</feature>
<comment type="similarity">
    <text evidence="1">Belongs to the LacAB/RpiB family.</text>
</comment>
<dbReference type="GO" id="GO:0009052">
    <property type="term" value="P:pentose-phosphate shunt, non-oxidative branch"/>
    <property type="evidence" value="ECO:0007669"/>
    <property type="project" value="TreeGrafter"/>
</dbReference>
<dbReference type="NCBIfam" id="NF004051">
    <property type="entry name" value="PRK05571.1"/>
    <property type="match status" value="1"/>
</dbReference>
<feature type="active site" description="Proton acceptor" evidence="3">
    <location>
        <position position="65"/>
    </location>
</feature>
<evidence type="ECO:0000313" key="5">
    <source>
        <dbReference type="EMBL" id="QNM85030.1"/>
    </source>
</evidence>
<dbReference type="PIRSF" id="PIRSF005384">
    <property type="entry name" value="RpiB_LacA_B"/>
    <property type="match status" value="1"/>
</dbReference>
<dbReference type="InterPro" id="IPR003500">
    <property type="entry name" value="RpiB_LacA_LacB"/>
</dbReference>
<keyword evidence="6" id="KW-1185">Reference proteome</keyword>
<evidence type="ECO:0000256" key="1">
    <source>
        <dbReference type="ARBA" id="ARBA00008754"/>
    </source>
</evidence>
<feature type="binding site" evidence="4">
    <location>
        <position position="99"/>
    </location>
    <ligand>
        <name>D-ribulose 5-phosphate</name>
        <dbReference type="ChEBI" id="CHEBI:58121"/>
    </ligand>
</feature>
<reference evidence="5 6" key="1">
    <citation type="submission" date="2020-08" db="EMBL/GenBank/DDBJ databases">
        <title>Polaribacter sp. L12M9 isolated from gut of the Korean scallop.</title>
        <authorList>
            <person name="Jeong Y.S."/>
        </authorList>
    </citation>
    <scope>NUCLEOTIDE SEQUENCE [LARGE SCALE GENOMIC DNA]</scope>
    <source>
        <strain evidence="5 6">L12M9</strain>
    </source>
</reference>
<dbReference type="InterPro" id="IPR036569">
    <property type="entry name" value="RpiB_LacA_LacB_sf"/>
</dbReference>
<dbReference type="EC" id="5.3.1.6" evidence="5"/>
<dbReference type="Gene3D" id="3.40.1400.10">
    <property type="entry name" value="Sugar-phosphate isomerase, RpiB/LacA/LacB"/>
    <property type="match status" value="1"/>
</dbReference>
<feature type="binding site" evidence="4">
    <location>
        <position position="136"/>
    </location>
    <ligand>
        <name>D-ribulose 5-phosphate</name>
        <dbReference type="ChEBI" id="CHEBI:58121"/>
    </ligand>
</feature>